<keyword evidence="3" id="KW-0862">Zinc</keyword>
<sequence length="435" mass="48848">MSPLSLTTYIAELDGRLRYDRGSDTLQRIDVEALNLVRKALQNKDQFFVILVGDLAPASSHGLNLVRNLLEIPDWSDQTRTFLSIFFAKIYDDWDKTDCAEIKKLEFQLGIRLKSLDVLGTLREASSTLSQMFPIDLPHSVYLADGVDPYHLVPLGMAGTLPTIITPNVQLETPCTGQPQTTPNSEPDSRSPKYMFLLKLLHRPGSRTTEAFSSKDLPSGVSLKINRFPCKPENGTLFKDITSQLMIHHGIEVEIDETSVSRGKISHFAVAIERWIVWSRQDIVETCKTIPKEKALGSITSSLAPTSGAATDVIETSSVIKINLFEPFSRSRIFDIPVRGANCLHHDAFDLRVFLETRSTPFSTDRLPLVDWRCPICSAQCTPEKLVKDGFLVEVREHLQARNQLNTRSIIVDHRGNWQRVMENAVHAVVLDLES</sequence>
<evidence type="ECO:0000313" key="5">
    <source>
        <dbReference type="EMBL" id="TIA28366.1"/>
    </source>
</evidence>
<dbReference type="GO" id="GO:0008270">
    <property type="term" value="F:zinc ion binding"/>
    <property type="evidence" value="ECO:0007669"/>
    <property type="project" value="UniProtKB-KW"/>
</dbReference>
<dbReference type="Gene3D" id="3.30.40.10">
    <property type="entry name" value="Zinc/RING finger domain, C3HC4 (zinc finger)"/>
    <property type="match status" value="1"/>
</dbReference>
<evidence type="ECO:0000256" key="3">
    <source>
        <dbReference type="ARBA" id="ARBA00022833"/>
    </source>
</evidence>
<accession>A0A4T0B2Z5</accession>
<feature type="domain" description="SP-RING-type" evidence="4">
    <location>
        <begin position="327"/>
        <end position="379"/>
    </location>
</feature>
<name>A0A4T0B2Z5_AURPU</name>
<protein>
    <recommendedName>
        <fullName evidence="4">SP-RING-type domain-containing protein</fullName>
    </recommendedName>
</protein>
<dbReference type="PANTHER" id="PTHR10782:SF4">
    <property type="entry name" value="TONALLI, ISOFORM E"/>
    <property type="match status" value="1"/>
</dbReference>
<comment type="caution">
    <text evidence="5">The sequence shown here is derived from an EMBL/GenBank/DDBJ whole genome shotgun (WGS) entry which is preliminary data.</text>
</comment>
<dbReference type="GO" id="GO:0061665">
    <property type="term" value="F:SUMO ligase activity"/>
    <property type="evidence" value="ECO:0007669"/>
    <property type="project" value="TreeGrafter"/>
</dbReference>
<evidence type="ECO:0000259" key="4">
    <source>
        <dbReference type="Pfam" id="PF02891"/>
    </source>
</evidence>
<reference evidence="5 6" key="1">
    <citation type="submission" date="2018-10" db="EMBL/GenBank/DDBJ databases">
        <title>Fifty Aureobasidium pullulans genomes reveal a recombining polyextremotolerant generalist.</title>
        <authorList>
            <person name="Gostincar C."/>
            <person name="Turk M."/>
            <person name="Zajc J."/>
            <person name="Gunde-Cimerman N."/>
        </authorList>
    </citation>
    <scope>NUCLEOTIDE SEQUENCE [LARGE SCALE GENOMIC DNA]</scope>
    <source>
        <strain evidence="5 6">EXF-1645</strain>
    </source>
</reference>
<evidence type="ECO:0000256" key="2">
    <source>
        <dbReference type="ARBA" id="ARBA00022771"/>
    </source>
</evidence>
<dbReference type="InterPro" id="IPR013083">
    <property type="entry name" value="Znf_RING/FYVE/PHD"/>
</dbReference>
<dbReference type="PANTHER" id="PTHR10782">
    <property type="entry name" value="ZINC FINGER MIZ DOMAIN-CONTAINING PROTEIN"/>
    <property type="match status" value="1"/>
</dbReference>
<dbReference type="Proteomes" id="UP000308724">
    <property type="component" value="Unassembled WGS sequence"/>
</dbReference>
<dbReference type="AlphaFoldDB" id="A0A4T0B2Z5"/>
<dbReference type="Pfam" id="PF02891">
    <property type="entry name" value="zf-MIZ"/>
    <property type="match status" value="1"/>
</dbReference>
<evidence type="ECO:0000313" key="6">
    <source>
        <dbReference type="Proteomes" id="UP000308724"/>
    </source>
</evidence>
<keyword evidence="1" id="KW-0479">Metal-binding</keyword>
<dbReference type="GO" id="GO:0016925">
    <property type="term" value="P:protein sumoylation"/>
    <property type="evidence" value="ECO:0007669"/>
    <property type="project" value="TreeGrafter"/>
</dbReference>
<dbReference type="EMBL" id="QZBZ01000599">
    <property type="protein sequence ID" value="TIA28366.1"/>
    <property type="molecule type" value="Genomic_DNA"/>
</dbReference>
<keyword evidence="2" id="KW-0863">Zinc-finger</keyword>
<gene>
    <name evidence="5" type="ORF">D6C78_10781</name>
</gene>
<evidence type="ECO:0000256" key="1">
    <source>
        <dbReference type="ARBA" id="ARBA00022723"/>
    </source>
</evidence>
<proteinExistence type="predicted"/>
<dbReference type="GO" id="GO:0000785">
    <property type="term" value="C:chromatin"/>
    <property type="evidence" value="ECO:0007669"/>
    <property type="project" value="TreeGrafter"/>
</dbReference>
<dbReference type="InterPro" id="IPR004181">
    <property type="entry name" value="Znf_MIZ"/>
</dbReference>
<organism evidence="5 6">
    <name type="scientific">Aureobasidium pullulans</name>
    <name type="common">Black yeast</name>
    <name type="synonym">Pullularia pullulans</name>
    <dbReference type="NCBI Taxonomy" id="5580"/>
    <lineage>
        <taxon>Eukaryota</taxon>
        <taxon>Fungi</taxon>
        <taxon>Dikarya</taxon>
        <taxon>Ascomycota</taxon>
        <taxon>Pezizomycotina</taxon>
        <taxon>Dothideomycetes</taxon>
        <taxon>Dothideomycetidae</taxon>
        <taxon>Dothideales</taxon>
        <taxon>Saccotheciaceae</taxon>
        <taxon>Aureobasidium</taxon>
    </lineage>
</organism>